<feature type="domain" description="DUF1731" evidence="2">
    <location>
        <begin position="246"/>
        <end position="292"/>
    </location>
</feature>
<evidence type="ECO:0008006" key="5">
    <source>
        <dbReference type="Google" id="ProtNLM"/>
    </source>
</evidence>
<dbReference type="InterPro" id="IPR036291">
    <property type="entry name" value="NAD(P)-bd_dom_sf"/>
</dbReference>
<accession>A0ABD2W1D1</accession>
<evidence type="ECO:0000313" key="4">
    <source>
        <dbReference type="Proteomes" id="UP001627154"/>
    </source>
</evidence>
<dbReference type="Pfam" id="PF01370">
    <property type="entry name" value="Epimerase"/>
    <property type="match status" value="1"/>
</dbReference>
<dbReference type="InterPro" id="IPR013549">
    <property type="entry name" value="DUF1731"/>
</dbReference>
<evidence type="ECO:0000313" key="3">
    <source>
        <dbReference type="EMBL" id="KAL3386815.1"/>
    </source>
</evidence>
<dbReference type="Gene3D" id="3.40.50.720">
    <property type="entry name" value="NAD(P)-binding Rossmann-like Domain"/>
    <property type="match status" value="1"/>
</dbReference>
<dbReference type="Pfam" id="PF08338">
    <property type="entry name" value="DUF1731"/>
    <property type="match status" value="1"/>
</dbReference>
<proteinExistence type="predicted"/>
<reference evidence="3 4" key="1">
    <citation type="journal article" date="2024" name="bioRxiv">
        <title>A reference genome for Trichogramma kaykai: A tiny desert-dwelling parasitoid wasp with competing sex-ratio distorters.</title>
        <authorList>
            <person name="Culotta J."/>
            <person name="Lindsey A.R."/>
        </authorList>
    </citation>
    <scope>NUCLEOTIDE SEQUENCE [LARGE SCALE GENOMIC DNA]</scope>
    <source>
        <strain evidence="3 4">KSX58</strain>
    </source>
</reference>
<gene>
    <name evidence="3" type="ORF">TKK_017745</name>
</gene>
<evidence type="ECO:0000259" key="2">
    <source>
        <dbReference type="Pfam" id="PF08338"/>
    </source>
</evidence>
<dbReference type="PANTHER" id="PTHR11092">
    <property type="entry name" value="SUGAR NUCLEOTIDE EPIMERASE RELATED"/>
    <property type="match status" value="1"/>
</dbReference>
<dbReference type="InterPro" id="IPR010099">
    <property type="entry name" value="SDR39U1"/>
</dbReference>
<name>A0ABD2W1D1_9HYME</name>
<dbReference type="EMBL" id="JBJJXI010000143">
    <property type="protein sequence ID" value="KAL3386815.1"/>
    <property type="molecule type" value="Genomic_DNA"/>
</dbReference>
<organism evidence="3 4">
    <name type="scientific">Trichogramma kaykai</name>
    <dbReference type="NCBI Taxonomy" id="54128"/>
    <lineage>
        <taxon>Eukaryota</taxon>
        <taxon>Metazoa</taxon>
        <taxon>Ecdysozoa</taxon>
        <taxon>Arthropoda</taxon>
        <taxon>Hexapoda</taxon>
        <taxon>Insecta</taxon>
        <taxon>Pterygota</taxon>
        <taxon>Neoptera</taxon>
        <taxon>Endopterygota</taxon>
        <taxon>Hymenoptera</taxon>
        <taxon>Apocrita</taxon>
        <taxon>Proctotrupomorpha</taxon>
        <taxon>Chalcidoidea</taxon>
        <taxon>Trichogrammatidae</taxon>
        <taxon>Trichogramma</taxon>
    </lineage>
</organism>
<feature type="domain" description="NAD-dependent epimerase/dehydratase" evidence="1">
    <location>
        <begin position="6"/>
        <end position="218"/>
    </location>
</feature>
<dbReference type="SUPFAM" id="SSF51735">
    <property type="entry name" value="NAD(P)-binding Rossmann-fold domains"/>
    <property type="match status" value="1"/>
</dbReference>
<protein>
    <recommendedName>
        <fullName evidence="5">Epimerase family protein SDR39U1</fullName>
    </recommendedName>
</protein>
<dbReference type="NCBIfam" id="TIGR01777">
    <property type="entry name" value="yfcH"/>
    <property type="match status" value="1"/>
</dbReference>
<evidence type="ECO:0000259" key="1">
    <source>
        <dbReference type="Pfam" id="PF01370"/>
    </source>
</evidence>
<dbReference type="PANTHER" id="PTHR11092:SF0">
    <property type="entry name" value="EPIMERASE FAMILY PROTEIN SDR39U1"/>
    <property type="match status" value="1"/>
</dbReference>
<dbReference type="AlphaFoldDB" id="A0ABD2W1D1"/>
<dbReference type="Proteomes" id="UP001627154">
    <property type="component" value="Unassembled WGS sequence"/>
</dbReference>
<keyword evidence="4" id="KW-1185">Reference proteome</keyword>
<dbReference type="InterPro" id="IPR001509">
    <property type="entry name" value="Epimerase_deHydtase"/>
</dbReference>
<comment type="caution">
    <text evidence="3">The sequence shown here is derived from an EMBL/GenBank/DDBJ whole genome shotgun (WGS) entry which is preliminary data.</text>
</comment>
<sequence>MSLKHVVIGGGTGYVGSCIATALHSLNVRTTIISRMPGPNRISWQHLETNGLPNDTTAVINVAGQNILDFTQRWTPGFKQNVYNSRVKTNDQLVKAITNSDVKTFITISGVAYYPPDGKEYSEYDKCEKYDFLSELTHDWEKASELPDGCSTRRAIVRSGVVLGRTGGMIKQTFLPFFLGVGGPLGSGDQYMPWIHIKDLVNIFIHILKNDNVSGVYNGVAPELVTNAKFTKAFASALTRPAFFPVPGFLLKMLLNEERAKVMLEGQKVLPKRVLESGFKYEYPTIEEACKQFGVLFYSSEPY</sequence>